<gene>
    <name evidence="3" type="ORF">CAEBREN_08667</name>
</gene>
<sequence length="468" mass="54438">MSDNSSRKRGGEALNGNPPEKILPKVLNSPESVKYDVTIIVDEQRFNCLKEELSQHSMYFQRMFNSNFTERDAPEVELEDVVKSEAFDMFLKMIHGEDIVTDVTVKKLLELADYLESDTLETCCIQHLGQNSGIPLAKQFEMAETWHSEKLMTQVLSSVEDAYQLDEVVPRNLDSFCNTTKNIVLQKSFELLGIRKPSAPPLPEEPDQVFEHRMNQIIDQVEIQHHQGEILDDQIELLFLHSFVEEMLSKLINSAEAETIRDNHHIKELANELRDAHEPEEINFIQAQILVLKCKDMYTAVKDSEDRMSQDSIEEVTTHLLKFLNSPALLISKNKRSHRSFRVTLGNREIDEMYRDITERAVRELQIQHIRDITDNPSWIEAMNKLDEFISEIINIRYWMRQPIPDGLRQVSNKANFRAINDIVSKARCYHYSFVTTERAVQPENEDNENEEGPDHEENDQHQEQDQD</sequence>
<dbReference type="HOGENOM" id="CLU_045032_0_0_1"/>
<feature type="compositionally biased region" description="Acidic residues" evidence="1">
    <location>
        <begin position="444"/>
        <end position="458"/>
    </location>
</feature>
<dbReference type="Proteomes" id="UP000008068">
    <property type="component" value="Unassembled WGS sequence"/>
</dbReference>
<dbReference type="InterPro" id="IPR011333">
    <property type="entry name" value="SKP1/BTB/POZ_sf"/>
</dbReference>
<evidence type="ECO:0000259" key="2">
    <source>
        <dbReference type="PROSITE" id="PS50097"/>
    </source>
</evidence>
<dbReference type="InParanoid" id="G0NP90"/>
<evidence type="ECO:0000256" key="1">
    <source>
        <dbReference type="SAM" id="MobiDB-lite"/>
    </source>
</evidence>
<dbReference type="PANTHER" id="PTHR22743:SF165">
    <property type="entry name" value="BTB AND MATH DOMAIN CONTAINING-RELATED"/>
    <property type="match status" value="1"/>
</dbReference>
<feature type="compositionally biased region" description="Basic and acidic residues" evidence="1">
    <location>
        <begin position="459"/>
        <end position="468"/>
    </location>
</feature>
<feature type="region of interest" description="Disordered" evidence="1">
    <location>
        <begin position="438"/>
        <end position="468"/>
    </location>
</feature>
<dbReference type="Gene3D" id="3.30.710.10">
    <property type="entry name" value="Potassium Channel Kv1.1, Chain A"/>
    <property type="match status" value="1"/>
</dbReference>
<dbReference type="InterPro" id="IPR052664">
    <property type="entry name" value="BTB-MATH_domain_protein"/>
</dbReference>
<dbReference type="OrthoDB" id="29145at2759"/>
<dbReference type="SMART" id="SM00225">
    <property type="entry name" value="BTB"/>
    <property type="match status" value="1"/>
</dbReference>
<protein>
    <recommendedName>
        <fullName evidence="2">BTB domain-containing protein</fullName>
    </recommendedName>
</protein>
<accession>G0NP90</accession>
<dbReference type="PANTHER" id="PTHR22743">
    <property type="entry name" value="MEPRIN/TRAF-LIKE MATH FAMILY-C.ELEGANS"/>
    <property type="match status" value="1"/>
</dbReference>
<evidence type="ECO:0000313" key="3">
    <source>
        <dbReference type="EMBL" id="EGT35134.1"/>
    </source>
</evidence>
<dbReference type="PROSITE" id="PS50097">
    <property type="entry name" value="BTB"/>
    <property type="match status" value="1"/>
</dbReference>
<organism evidence="4">
    <name type="scientific">Caenorhabditis brenneri</name>
    <name type="common">Nematode worm</name>
    <dbReference type="NCBI Taxonomy" id="135651"/>
    <lineage>
        <taxon>Eukaryota</taxon>
        <taxon>Metazoa</taxon>
        <taxon>Ecdysozoa</taxon>
        <taxon>Nematoda</taxon>
        <taxon>Chromadorea</taxon>
        <taxon>Rhabditida</taxon>
        <taxon>Rhabditina</taxon>
        <taxon>Rhabditomorpha</taxon>
        <taxon>Rhabditoidea</taxon>
        <taxon>Rhabditidae</taxon>
        <taxon>Peloderinae</taxon>
        <taxon>Caenorhabditis</taxon>
    </lineage>
</organism>
<dbReference type="SUPFAM" id="SSF54695">
    <property type="entry name" value="POZ domain"/>
    <property type="match status" value="1"/>
</dbReference>
<dbReference type="CDD" id="cd18186">
    <property type="entry name" value="BTB_POZ_ZBTB_KLHL-like"/>
    <property type="match status" value="1"/>
</dbReference>
<dbReference type="AlphaFoldDB" id="G0NP90"/>
<evidence type="ECO:0000313" key="4">
    <source>
        <dbReference type="Proteomes" id="UP000008068"/>
    </source>
</evidence>
<dbReference type="InterPro" id="IPR000210">
    <property type="entry name" value="BTB/POZ_dom"/>
</dbReference>
<feature type="domain" description="BTB" evidence="2">
    <location>
        <begin position="35"/>
        <end position="103"/>
    </location>
</feature>
<feature type="compositionally biased region" description="Basic and acidic residues" evidence="1">
    <location>
        <begin position="1"/>
        <end position="11"/>
    </location>
</feature>
<dbReference type="EMBL" id="GL379919">
    <property type="protein sequence ID" value="EGT35134.1"/>
    <property type="molecule type" value="Genomic_DNA"/>
</dbReference>
<dbReference type="Pfam" id="PF00651">
    <property type="entry name" value="BTB"/>
    <property type="match status" value="1"/>
</dbReference>
<reference evidence="4" key="1">
    <citation type="submission" date="2011-07" db="EMBL/GenBank/DDBJ databases">
        <authorList>
            <consortium name="Caenorhabditis brenneri Sequencing and Analysis Consortium"/>
            <person name="Wilson R.K."/>
        </authorList>
    </citation>
    <scope>NUCLEOTIDE SEQUENCE [LARGE SCALE GENOMIC DNA]</scope>
    <source>
        <strain evidence="4">PB2801</strain>
    </source>
</reference>
<keyword evidence="4" id="KW-1185">Reference proteome</keyword>
<feature type="region of interest" description="Disordered" evidence="1">
    <location>
        <begin position="1"/>
        <end position="25"/>
    </location>
</feature>
<name>G0NP90_CAEBE</name>
<proteinExistence type="predicted"/>